<organism evidence="2 3">
    <name type="scientific">Danionella cerebrum</name>
    <dbReference type="NCBI Taxonomy" id="2873325"/>
    <lineage>
        <taxon>Eukaryota</taxon>
        <taxon>Metazoa</taxon>
        <taxon>Chordata</taxon>
        <taxon>Craniata</taxon>
        <taxon>Vertebrata</taxon>
        <taxon>Euteleostomi</taxon>
        <taxon>Actinopterygii</taxon>
        <taxon>Neopterygii</taxon>
        <taxon>Teleostei</taxon>
        <taxon>Ostariophysi</taxon>
        <taxon>Cypriniformes</taxon>
        <taxon>Danionidae</taxon>
        <taxon>Danioninae</taxon>
        <taxon>Danionella</taxon>
    </lineage>
</organism>
<keyword evidence="1" id="KW-0472">Membrane</keyword>
<dbReference type="AlphaFoldDB" id="A0A553PEQ1"/>
<name>A0A553PEQ1_9TELE</name>
<proteinExistence type="predicted"/>
<accession>A0A553PEQ1</accession>
<evidence type="ECO:0000256" key="1">
    <source>
        <dbReference type="SAM" id="Phobius"/>
    </source>
</evidence>
<keyword evidence="1" id="KW-1133">Transmembrane helix</keyword>
<dbReference type="Proteomes" id="UP000316079">
    <property type="component" value="Unassembled WGS sequence"/>
</dbReference>
<sequence>MGNVPFQSDTGGSEAHFPAKLMSVPASYPNAPGSSSTWLLTHYISLSPAPLSLFLLLLLSRSLSCVRAVSRSLLISRSGCWFISPHTSSGFKLTRGVWEIERRPCWAQQDSIIREVN</sequence>
<gene>
    <name evidence="2" type="ORF">DNTS_031483</name>
</gene>
<dbReference type="EMBL" id="SRMA01026690">
    <property type="protein sequence ID" value="TRY76152.1"/>
    <property type="molecule type" value="Genomic_DNA"/>
</dbReference>
<keyword evidence="3" id="KW-1185">Reference proteome</keyword>
<reference evidence="2 3" key="1">
    <citation type="journal article" date="2019" name="Sci. Data">
        <title>Hybrid genome assembly and annotation of Danionella translucida.</title>
        <authorList>
            <person name="Kadobianskyi M."/>
            <person name="Schulze L."/>
            <person name="Schuelke M."/>
            <person name="Judkewitz B."/>
        </authorList>
    </citation>
    <scope>NUCLEOTIDE SEQUENCE [LARGE SCALE GENOMIC DNA]</scope>
    <source>
        <strain evidence="2 3">Bolton</strain>
    </source>
</reference>
<keyword evidence="1" id="KW-0812">Transmembrane</keyword>
<dbReference type="OrthoDB" id="6475849at2759"/>
<evidence type="ECO:0000313" key="3">
    <source>
        <dbReference type="Proteomes" id="UP000316079"/>
    </source>
</evidence>
<protein>
    <submittedName>
        <fullName evidence="2">Uncharacterized protein</fullName>
    </submittedName>
</protein>
<feature type="transmembrane region" description="Helical" evidence="1">
    <location>
        <begin position="40"/>
        <end position="59"/>
    </location>
</feature>
<evidence type="ECO:0000313" key="2">
    <source>
        <dbReference type="EMBL" id="TRY76152.1"/>
    </source>
</evidence>
<comment type="caution">
    <text evidence="2">The sequence shown here is derived from an EMBL/GenBank/DDBJ whole genome shotgun (WGS) entry which is preliminary data.</text>
</comment>